<evidence type="ECO:0000313" key="2">
    <source>
        <dbReference type="Proteomes" id="UP001610446"/>
    </source>
</evidence>
<keyword evidence="2" id="KW-1185">Reference proteome</keyword>
<proteinExistence type="predicted"/>
<gene>
    <name evidence="1" type="ORF">BJY01DRAFT_11245</name>
</gene>
<dbReference type="Proteomes" id="UP001610446">
    <property type="component" value="Unassembled WGS sequence"/>
</dbReference>
<dbReference type="EMBL" id="JBFXLU010000011">
    <property type="protein sequence ID" value="KAL2855365.1"/>
    <property type="molecule type" value="Genomic_DNA"/>
</dbReference>
<sequence length="158" mass="17182">MFWVVYCVRWGGEIGSSGRPLSISISRSAGQHGAASLGNWARMRRGLRTACFSAYKLVVGFMRSEGPELGLSHYTTNNIPRCFGMRRAGGSGAEKLLEESDRGSEARSLSVVISFTCLGPRGFGVEVCIDENSTRRTASDGRYQDGTGVKTSIMSWSR</sequence>
<accession>A0ABR4KSV1</accession>
<name>A0ABR4KSV1_9EURO</name>
<evidence type="ECO:0000313" key="1">
    <source>
        <dbReference type="EMBL" id="KAL2855365.1"/>
    </source>
</evidence>
<organism evidence="1 2">
    <name type="scientific">Aspergillus pseudoustus</name>
    <dbReference type="NCBI Taxonomy" id="1810923"/>
    <lineage>
        <taxon>Eukaryota</taxon>
        <taxon>Fungi</taxon>
        <taxon>Dikarya</taxon>
        <taxon>Ascomycota</taxon>
        <taxon>Pezizomycotina</taxon>
        <taxon>Eurotiomycetes</taxon>
        <taxon>Eurotiomycetidae</taxon>
        <taxon>Eurotiales</taxon>
        <taxon>Aspergillaceae</taxon>
        <taxon>Aspergillus</taxon>
        <taxon>Aspergillus subgen. Nidulantes</taxon>
    </lineage>
</organism>
<comment type="caution">
    <text evidence="1">The sequence shown here is derived from an EMBL/GenBank/DDBJ whole genome shotgun (WGS) entry which is preliminary data.</text>
</comment>
<protein>
    <submittedName>
        <fullName evidence="1">Uncharacterized protein</fullName>
    </submittedName>
</protein>
<reference evidence="1 2" key="1">
    <citation type="submission" date="2024-07" db="EMBL/GenBank/DDBJ databases">
        <title>Section-level genome sequencing and comparative genomics of Aspergillus sections Usti and Cavernicolus.</title>
        <authorList>
            <consortium name="Lawrence Berkeley National Laboratory"/>
            <person name="Nybo J.L."/>
            <person name="Vesth T.C."/>
            <person name="Theobald S."/>
            <person name="Frisvad J.C."/>
            <person name="Larsen T.O."/>
            <person name="Kjaerboelling I."/>
            <person name="Rothschild-Mancinelli K."/>
            <person name="Lyhne E.K."/>
            <person name="Kogle M.E."/>
            <person name="Barry K."/>
            <person name="Clum A."/>
            <person name="Na H."/>
            <person name="Ledsgaard L."/>
            <person name="Lin J."/>
            <person name="Lipzen A."/>
            <person name="Kuo A."/>
            <person name="Riley R."/>
            <person name="Mondo S."/>
            <person name="Labutti K."/>
            <person name="Haridas S."/>
            <person name="Pangalinan J."/>
            <person name="Salamov A.A."/>
            <person name="Simmons B.A."/>
            <person name="Magnuson J.K."/>
            <person name="Chen J."/>
            <person name="Drula E."/>
            <person name="Henrissat B."/>
            <person name="Wiebenga A."/>
            <person name="Lubbers R.J."/>
            <person name="Gomes A.C."/>
            <person name="Makela M.R."/>
            <person name="Stajich J."/>
            <person name="Grigoriev I.V."/>
            <person name="Mortensen U.H."/>
            <person name="De Vries R.P."/>
            <person name="Baker S.E."/>
            <person name="Andersen M.R."/>
        </authorList>
    </citation>
    <scope>NUCLEOTIDE SEQUENCE [LARGE SCALE GENOMIC DNA]</scope>
    <source>
        <strain evidence="1 2">CBS 123904</strain>
    </source>
</reference>